<dbReference type="GO" id="GO:0020037">
    <property type="term" value="F:heme binding"/>
    <property type="evidence" value="ECO:0007669"/>
    <property type="project" value="InterPro"/>
</dbReference>
<accession>A0AA97I186</accession>
<dbReference type="InterPro" id="IPR009056">
    <property type="entry name" value="Cyt_c-like_dom"/>
</dbReference>
<dbReference type="Gene3D" id="1.10.760.10">
    <property type="entry name" value="Cytochrome c-like domain"/>
    <property type="match status" value="1"/>
</dbReference>
<evidence type="ECO:0000256" key="9">
    <source>
        <dbReference type="PIRSR" id="PIRSR602326-1"/>
    </source>
</evidence>
<dbReference type="GO" id="GO:0009055">
    <property type="term" value="F:electron transfer activity"/>
    <property type="evidence" value="ECO:0007669"/>
    <property type="project" value="InterPro"/>
</dbReference>
<reference evidence="12 13" key="1">
    <citation type="submission" date="2023-10" db="EMBL/GenBank/DDBJ databases">
        <title>Complete genome sequence of a Sphingomonadaceae bacterium.</title>
        <authorList>
            <person name="Yan C."/>
        </authorList>
    </citation>
    <scope>NUCLEOTIDE SEQUENCE [LARGE SCALE GENOMIC DNA]</scope>
    <source>
        <strain evidence="12 13">SCSIO 66989</strain>
    </source>
</reference>
<comment type="subcellular location">
    <subcellularLocation>
        <location evidence="1">Membrane</location>
    </subcellularLocation>
</comment>
<sequence length="281" mass="30961">MIRAIATLVGVFFVGVLVYSFGTGLVTYLSEPHEETAEHVFHKHPEHYDFASDGMMGKFDTAQLQRGFKVYKEVCSACHSMKYLSFRNFADLGYNEDQIKAIAADWAIQQPTVDPETGEATTRPNIPSDPLPSPFPNEVAARAANGNALPPDLSLITKARHDGGNYVRSLLLGYQDPPAELAEQFPDAMPGPGLNYNPYFANLNLAMAAPIAIDDQVTYDDGTKATKEQMATDVAAFLIWAAEPKLVERRQTGLAVLIFLLIATGLAYMSYRSIWADKKKH</sequence>
<dbReference type="AlphaFoldDB" id="A0AA97I186"/>
<dbReference type="GO" id="GO:0016020">
    <property type="term" value="C:membrane"/>
    <property type="evidence" value="ECO:0007669"/>
    <property type="project" value="UniProtKB-SubCell"/>
</dbReference>
<dbReference type="RefSeq" id="WP_317081747.1">
    <property type="nucleotide sequence ID" value="NZ_CP136594.1"/>
</dbReference>
<feature type="binding site" description="covalent" evidence="9">
    <location>
        <position position="78"/>
    </location>
    <ligand>
        <name>heme c</name>
        <dbReference type="ChEBI" id="CHEBI:61717"/>
    </ligand>
</feature>
<feature type="domain" description="Cytochrome c" evidence="11">
    <location>
        <begin position="62"/>
        <end position="224"/>
    </location>
</feature>
<evidence type="ECO:0000256" key="6">
    <source>
        <dbReference type="ARBA" id="ARBA00022989"/>
    </source>
</evidence>
<keyword evidence="3 9" id="KW-0349">Heme</keyword>
<evidence type="ECO:0000256" key="2">
    <source>
        <dbReference type="ARBA" id="ARBA00016165"/>
    </source>
</evidence>
<keyword evidence="13" id="KW-1185">Reference proteome</keyword>
<evidence type="ECO:0000256" key="8">
    <source>
        <dbReference type="ARBA" id="ARBA00023136"/>
    </source>
</evidence>
<keyword evidence="4 10" id="KW-0812">Transmembrane</keyword>
<dbReference type="PROSITE" id="PS51007">
    <property type="entry name" value="CYTC"/>
    <property type="match status" value="1"/>
</dbReference>
<evidence type="ECO:0000256" key="10">
    <source>
        <dbReference type="SAM" id="Phobius"/>
    </source>
</evidence>
<dbReference type="GO" id="GO:0046872">
    <property type="term" value="F:metal ion binding"/>
    <property type="evidence" value="ECO:0007669"/>
    <property type="project" value="UniProtKB-KW"/>
</dbReference>
<protein>
    <recommendedName>
        <fullName evidence="2">Cytochrome c1</fullName>
    </recommendedName>
</protein>
<feature type="binding site" description="covalent" evidence="9">
    <location>
        <position position="207"/>
    </location>
    <ligand>
        <name>heme c</name>
        <dbReference type="ChEBI" id="CHEBI:61717"/>
    </ligand>
</feature>
<dbReference type="KEGG" id="acoa:RB602_15035"/>
<keyword evidence="7 9" id="KW-0408">Iron</keyword>
<dbReference type="InterPro" id="IPR036909">
    <property type="entry name" value="Cyt_c-like_dom_sf"/>
</dbReference>
<dbReference type="EMBL" id="CP136594">
    <property type="protein sequence ID" value="WOE75123.1"/>
    <property type="molecule type" value="Genomic_DNA"/>
</dbReference>
<dbReference type="PANTHER" id="PTHR10266:SF3">
    <property type="entry name" value="CYTOCHROME C1, HEME PROTEIN, MITOCHONDRIAL"/>
    <property type="match status" value="1"/>
</dbReference>
<gene>
    <name evidence="12" type="ORF">RB602_15035</name>
</gene>
<feature type="transmembrane region" description="Helical" evidence="10">
    <location>
        <begin position="253"/>
        <end position="271"/>
    </location>
</feature>
<evidence type="ECO:0000256" key="5">
    <source>
        <dbReference type="ARBA" id="ARBA00022723"/>
    </source>
</evidence>
<evidence type="ECO:0000313" key="12">
    <source>
        <dbReference type="EMBL" id="WOE75123.1"/>
    </source>
</evidence>
<keyword evidence="5 9" id="KW-0479">Metal-binding</keyword>
<evidence type="ECO:0000256" key="3">
    <source>
        <dbReference type="ARBA" id="ARBA00022617"/>
    </source>
</evidence>
<feature type="binding site" description="covalent" evidence="9">
    <location>
        <position position="75"/>
    </location>
    <ligand>
        <name>heme c</name>
        <dbReference type="ChEBI" id="CHEBI:61717"/>
    </ligand>
</feature>
<evidence type="ECO:0000256" key="1">
    <source>
        <dbReference type="ARBA" id="ARBA00004370"/>
    </source>
</evidence>
<dbReference type="Pfam" id="PF02167">
    <property type="entry name" value="Cytochrom_C1"/>
    <property type="match status" value="1"/>
</dbReference>
<dbReference type="PANTHER" id="PTHR10266">
    <property type="entry name" value="CYTOCHROME C1"/>
    <property type="match status" value="1"/>
</dbReference>
<feature type="binding site" description="covalent" evidence="9">
    <location>
        <position position="79"/>
    </location>
    <ligand>
        <name>heme c</name>
        <dbReference type="ChEBI" id="CHEBI:61717"/>
    </ligand>
</feature>
<keyword evidence="8 10" id="KW-0472">Membrane</keyword>
<dbReference type="Gene3D" id="1.20.5.100">
    <property type="entry name" value="Cytochrome c1, transmembrane anchor, C-terminal"/>
    <property type="match status" value="1"/>
</dbReference>
<dbReference type="SUPFAM" id="SSF46626">
    <property type="entry name" value="Cytochrome c"/>
    <property type="match status" value="1"/>
</dbReference>
<evidence type="ECO:0000259" key="11">
    <source>
        <dbReference type="PROSITE" id="PS51007"/>
    </source>
</evidence>
<evidence type="ECO:0000256" key="4">
    <source>
        <dbReference type="ARBA" id="ARBA00022692"/>
    </source>
</evidence>
<dbReference type="Proteomes" id="UP001302429">
    <property type="component" value="Chromosome"/>
</dbReference>
<dbReference type="PRINTS" id="PR00603">
    <property type="entry name" value="CYTOCHROMEC1"/>
</dbReference>
<evidence type="ECO:0000313" key="13">
    <source>
        <dbReference type="Proteomes" id="UP001302429"/>
    </source>
</evidence>
<name>A0AA97I186_9SPHN</name>
<dbReference type="InterPro" id="IPR002326">
    <property type="entry name" value="Cyt_c1"/>
</dbReference>
<organism evidence="12 13">
    <name type="scientific">Alterisphingorhabdus coralli</name>
    <dbReference type="NCBI Taxonomy" id="3071408"/>
    <lineage>
        <taxon>Bacteria</taxon>
        <taxon>Pseudomonadati</taxon>
        <taxon>Pseudomonadota</taxon>
        <taxon>Alphaproteobacteria</taxon>
        <taxon>Sphingomonadales</taxon>
        <taxon>Sphingomonadaceae</taxon>
        <taxon>Alterisphingorhabdus (ex Yan et al. 2024)</taxon>
    </lineage>
</organism>
<proteinExistence type="predicted"/>
<evidence type="ECO:0000256" key="7">
    <source>
        <dbReference type="ARBA" id="ARBA00023004"/>
    </source>
</evidence>
<comment type="cofactor">
    <cofactor evidence="9">
        <name>heme c</name>
        <dbReference type="ChEBI" id="CHEBI:61717"/>
    </cofactor>
    <text evidence="9">Binds 1 heme c group covalently per subunit.</text>
</comment>
<keyword evidence="6 10" id="KW-1133">Transmembrane helix</keyword>